<reference evidence="1 2" key="1">
    <citation type="submission" date="2022-03" db="EMBL/GenBank/DDBJ databases">
        <title>Parabacteroides sp. nov. isolated from swine feces.</title>
        <authorList>
            <person name="Bak J.E."/>
        </authorList>
    </citation>
    <scope>NUCLEOTIDE SEQUENCE [LARGE SCALE GENOMIC DNA]</scope>
    <source>
        <strain evidence="1 2">AGMB00274</strain>
    </source>
</reference>
<organism evidence="1 2">
    <name type="scientific">Parabacteroides faecalis</name>
    <dbReference type="NCBI Taxonomy" id="2924040"/>
    <lineage>
        <taxon>Bacteria</taxon>
        <taxon>Pseudomonadati</taxon>
        <taxon>Bacteroidota</taxon>
        <taxon>Bacteroidia</taxon>
        <taxon>Bacteroidales</taxon>
        <taxon>Tannerellaceae</taxon>
        <taxon>Parabacteroides</taxon>
    </lineage>
</organism>
<evidence type="ECO:0000313" key="2">
    <source>
        <dbReference type="Proteomes" id="UP001165444"/>
    </source>
</evidence>
<keyword evidence="2" id="KW-1185">Reference proteome</keyword>
<dbReference type="Proteomes" id="UP001165444">
    <property type="component" value="Unassembled WGS sequence"/>
</dbReference>
<accession>A0ABT0C1C6</accession>
<name>A0ABT0C1C6_9BACT</name>
<protein>
    <submittedName>
        <fullName evidence="1">Uncharacterized protein</fullName>
    </submittedName>
</protein>
<evidence type="ECO:0000313" key="1">
    <source>
        <dbReference type="EMBL" id="MCJ2380673.1"/>
    </source>
</evidence>
<sequence>MLQQIGLDIKEEDRWQFLTDNADDIEKIGYTHRFTPEELSQKREALAEISISINDIETEKKEAMDLFKERLKPLNEEKQEILDCIKKGSEFVKDEECAKFIFHEEKMVGFYNKLGELVYSRPIMPQEMQKNFFSLNHKTGTES</sequence>
<dbReference type="RefSeq" id="WP_243324785.1">
    <property type="nucleotide sequence ID" value="NZ_JAKZMM010000018.1"/>
</dbReference>
<comment type="caution">
    <text evidence="1">The sequence shown here is derived from an EMBL/GenBank/DDBJ whole genome shotgun (WGS) entry which is preliminary data.</text>
</comment>
<proteinExistence type="predicted"/>
<dbReference type="EMBL" id="JAKZMM010000018">
    <property type="protein sequence ID" value="MCJ2380673.1"/>
    <property type="molecule type" value="Genomic_DNA"/>
</dbReference>
<gene>
    <name evidence="1" type="ORF">MUN53_08635</name>
</gene>